<dbReference type="PANTHER" id="PTHR32208:SF21">
    <property type="entry name" value="LOW QUALITY PROTEIN: ALDEHYDE OXIDASE GLOX-LIKE"/>
    <property type="match status" value="1"/>
</dbReference>
<feature type="signal peptide" evidence="1">
    <location>
        <begin position="1"/>
        <end position="23"/>
    </location>
</feature>
<sequence length="80" mass="8706">MGAHIFLCLQFLCLAFTISRTSAQDLGTWATLVDNAGISSMHTAVTPYNTVILLDRTDIGASELNLPDGRCRYDANDQSL</sequence>
<dbReference type="AlphaFoldDB" id="A0A6A4KHV8"/>
<evidence type="ECO:0000313" key="3">
    <source>
        <dbReference type="Proteomes" id="UP000428333"/>
    </source>
</evidence>
<evidence type="ECO:0008006" key="4">
    <source>
        <dbReference type="Google" id="ProtNLM"/>
    </source>
</evidence>
<feature type="chain" id="PRO_5025397878" description="Glyoxal oxidase N-terminal domain-containing protein" evidence="1">
    <location>
        <begin position="24"/>
        <end position="80"/>
    </location>
</feature>
<proteinExistence type="predicted"/>
<organism evidence="2 3">
    <name type="scientific">Rhododendron williamsianum</name>
    <dbReference type="NCBI Taxonomy" id="262921"/>
    <lineage>
        <taxon>Eukaryota</taxon>
        <taxon>Viridiplantae</taxon>
        <taxon>Streptophyta</taxon>
        <taxon>Embryophyta</taxon>
        <taxon>Tracheophyta</taxon>
        <taxon>Spermatophyta</taxon>
        <taxon>Magnoliopsida</taxon>
        <taxon>eudicotyledons</taxon>
        <taxon>Gunneridae</taxon>
        <taxon>Pentapetalae</taxon>
        <taxon>asterids</taxon>
        <taxon>Ericales</taxon>
        <taxon>Ericaceae</taxon>
        <taxon>Ericoideae</taxon>
        <taxon>Rhodoreae</taxon>
        <taxon>Rhododendron</taxon>
    </lineage>
</organism>
<protein>
    <recommendedName>
        <fullName evidence="4">Glyoxal oxidase N-terminal domain-containing protein</fullName>
    </recommendedName>
</protein>
<evidence type="ECO:0000256" key="1">
    <source>
        <dbReference type="SAM" id="SignalP"/>
    </source>
</evidence>
<dbReference type="Proteomes" id="UP000428333">
    <property type="component" value="Linkage Group LG12"/>
</dbReference>
<dbReference type="EMBL" id="QEFC01003486">
    <property type="protein sequence ID" value="KAE9447746.1"/>
    <property type="molecule type" value="Genomic_DNA"/>
</dbReference>
<feature type="non-terminal residue" evidence="2">
    <location>
        <position position="1"/>
    </location>
</feature>
<name>A0A6A4KHV8_9ERIC</name>
<comment type="caution">
    <text evidence="2">The sequence shown here is derived from an EMBL/GenBank/DDBJ whole genome shotgun (WGS) entry which is preliminary data.</text>
</comment>
<keyword evidence="3" id="KW-1185">Reference proteome</keyword>
<keyword evidence="1" id="KW-0732">Signal</keyword>
<evidence type="ECO:0000313" key="2">
    <source>
        <dbReference type="EMBL" id="KAE9447746.1"/>
    </source>
</evidence>
<gene>
    <name evidence="2" type="ORF">C3L33_20352</name>
</gene>
<reference evidence="2 3" key="1">
    <citation type="journal article" date="2019" name="Genome Biol. Evol.">
        <title>The Rhododendron genome and chromosomal organization provide insight into shared whole-genome duplications across the heath family (Ericaceae).</title>
        <authorList>
            <person name="Soza V.L."/>
            <person name="Lindsley D."/>
            <person name="Waalkes A."/>
            <person name="Ramage E."/>
            <person name="Patwardhan R.P."/>
            <person name="Burton J.N."/>
            <person name="Adey A."/>
            <person name="Kumar A."/>
            <person name="Qiu R."/>
            <person name="Shendure J."/>
            <person name="Hall B."/>
        </authorList>
    </citation>
    <scope>NUCLEOTIDE SEQUENCE [LARGE SCALE GENOMIC DNA]</scope>
    <source>
        <strain evidence="2">RSF 1966-606</strain>
    </source>
</reference>
<accession>A0A6A4KHV8</accession>
<dbReference type="OrthoDB" id="1749988at2759"/>
<dbReference type="PANTHER" id="PTHR32208">
    <property type="entry name" value="SECRETED PROTEIN-RELATED"/>
    <property type="match status" value="1"/>
</dbReference>
<feature type="non-terminal residue" evidence="2">
    <location>
        <position position="80"/>
    </location>
</feature>